<reference evidence="2 3" key="1">
    <citation type="submission" date="2018-11" db="EMBL/GenBank/DDBJ databases">
        <title>Flavobacterium sp. nov., YIM 102796 draft genome.</title>
        <authorList>
            <person name="Li G."/>
            <person name="Jiang Y."/>
        </authorList>
    </citation>
    <scope>NUCLEOTIDE SEQUENCE [LARGE SCALE GENOMIC DNA]</scope>
    <source>
        <strain evidence="2 3">YIM 102796</strain>
    </source>
</reference>
<dbReference type="AlphaFoldDB" id="A0A3P1B3Y4"/>
<dbReference type="Proteomes" id="UP000268372">
    <property type="component" value="Unassembled WGS sequence"/>
</dbReference>
<evidence type="ECO:0000313" key="2">
    <source>
        <dbReference type="EMBL" id="RRA95412.1"/>
    </source>
</evidence>
<keyword evidence="3" id="KW-1185">Reference proteome</keyword>
<gene>
    <name evidence="2" type="ORF">EG242_06030</name>
</gene>
<dbReference type="OrthoDB" id="1340426at2"/>
<protein>
    <recommendedName>
        <fullName evidence="4">DUF3108 domain-containing protein</fullName>
    </recommendedName>
</protein>
<name>A0A3P1B3Y4_9FLAO</name>
<evidence type="ECO:0008006" key="4">
    <source>
        <dbReference type="Google" id="ProtNLM"/>
    </source>
</evidence>
<dbReference type="RefSeq" id="WP_124898998.1">
    <property type="nucleotide sequence ID" value="NZ_RQTJ01000009.1"/>
</dbReference>
<feature type="signal peptide" evidence="1">
    <location>
        <begin position="1"/>
        <end position="22"/>
    </location>
</feature>
<proteinExistence type="predicted"/>
<evidence type="ECO:0000313" key="3">
    <source>
        <dbReference type="Proteomes" id="UP000268372"/>
    </source>
</evidence>
<organism evidence="2 3">
    <name type="scientific">Paenimyroides viscosum</name>
    <dbReference type="NCBI Taxonomy" id="2488729"/>
    <lineage>
        <taxon>Bacteria</taxon>
        <taxon>Pseudomonadati</taxon>
        <taxon>Bacteroidota</taxon>
        <taxon>Flavobacteriia</taxon>
        <taxon>Flavobacteriales</taxon>
        <taxon>Flavobacteriaceae</taxon>
        <taxon>Paenimyroides</taxon>
    </lineage>
</organism>
<accession>A0A3P1B3Y4</accession>
<dbReference type="EMBL" id="RQTJ01000009">
    <property type="protein sequence ID" value="RRA95412.1"/>
    <property type="molecule type" value="Genomic_DNA"/>
</dbReference>
<comment type="caution">
    <text evidence="2">The sequence shown here is derived from an EMBL/GenBank/DDBJ whole genome shotgun (WGS) entry which is preliminary data.</text>
</comment>
<sequence>MNKKNIFLLLITLFLATNISFAQPIELKELVQQVDISLNSINTVTYKVNYFNKYLARKDTLHSTAICSLYRMPKDKMKSYHNIDLEFEVENGGKKYFSQRKYNGDKVLWYNRMVDSLTTNEKPEIYSDKKMKHSIVEGYSNLLLKKYFGKKANFSSYSSKIVQAFLNEIDIKEELLHGTPVYVLNIYYKDRKDSTRDNVEKHYIRKIDFLPIAFYSFLRWENMEQYNYYEIEYLSINSNISIDDFKIDESKSLNAIELYKNFKSKINP</sequence>
<evidence type="ECO:0000256" key="1">
    <source>
        <dbReference type="SAM" id="SignalP"/>
    </source>
</evidence>
<feature type="chain" id="PRO_5018180796" description="DUF3108 domain-containing protein" evidence="1">
    <location>
        <begin position="23"/>
        <end position="268"/>
    </location>
</feature>
<keyword evidence="1" id="KW-0732">Signal</keyword>